<sequence length="395" mass="41780">MAIQFKHALGVAALALLTACGGGGGGGGGPVFGLPLPNSGTGGPSGPSEPETPAPVGDEPPQARVAKPVDTTLGLVLKLDGRTSQAAQGRSLRYVWVLQSKPLTSKAVLTSADSATPSFLPDVPGEFVVRLVVNDGVKDSEAAYLTVTSTAPAATGPHLKFALIETLATPDNGNRYIPDASCGGYRPDTHFKDFWPTALDARDCFAINSPLELEGRSMGSGAAGSMDFLVRRMGETVVVNPGTLPADTPATPVSAAYEVAANPEVLARTPIGKSNGFSFRYSLQGARMIYWPDDPRVAIQRPKARYRIAGTVVPANAPLGWEVTGQTSVRIEVTLITDRDSPYVKVPVYSKTFDTEFSENVELDLNAAVYQVVPNTQGIYTVEVVHQLVYRRKPS</sequence>
<gene>
    <name evidence="2" type="ORF">J2W25_003328</name>
</gene>
<dbReference type="RefSeq" id="WP_307637214.1">
    <property type="nucleotide sequence ID" value="NZ_JAUSRR010000005.1"/>
</dbReference>
<reference evidence="2" key="1">
    <citation type="submission" date="2023-07" db="EMBL/GenBank/DDBJ databases">
        <title>Sorghum-associated microbial communities from plants grown in Nebraska, USA.</title>
        <authorList>
            <person name="Schachtman D."/>
        </authorList>
    </citation>
    <scope>NUCLEOTIDE SEQUENCE</scope>
    <source>
        <strain evidence="2">DS2795</strain>
    </source>
</reference>
<dbReference type="Proteomes" id="UP001244295">
    <property type="component" value="Unassembled WGS sequence"/>
</dbReference>
<organism evidence="2 3">
    <name type="scientific">Variovorax boronicumulans</name>
    <dbReference type="NCBI Taxonomy" id="436515"/>
    <lineage>
        <taxon>Bacteria</taxon>
        <taxon>Pseudomonadati</taxon>
        <taxon>Pseudomonadota</taxon>
        <taxon>Betaproteobacteria</taxon>
        <taxon>Burkholderiales</taxon>
        <taxon>Comamonadaceae</taxon>
        <taxon>Variovorax</taxon>
    </lineage>
</organism>
<dbReference type="AlphaFoldDB" id="A0AAW8DX09"/>
<name>A0AAW8DX09_9BURK</name>
<dbReference type="Gene3D" id="2.60.40.10">
    <property type="entry name" value="Immunoglobulins"/>
    <property type="match status" value="1"/>
</dbReference>
<comment type="caution">
    <text evidence="2">The sequence shown here is derived from an EMBL/GenBank/DDBJ whole genome shotgun (WGS) entry which is preliminary data.</text>
</comment>
<proteinExistence type="predicted"/>
<protein>
    <recommendedName>
        <fullName evidence="4">PKD domain-containing protein</fullName>
    </recommendedName>
</protein>
<feature type="region of interest" description="Disordered" evidence="1">
    <location>
        <begin position="31"/>
        <end position="64"/>
    </location>
</feature>
<dbReference type="PROSITE" id="PS51257">
    <property type="entry name" value="PROKAR_LIPOPROTEIN"/>
    <property type="match status" value="1"/>
</dbReference>
<evidence type="ECO:0000313" key="3">
    <source>
        <dbReference type="Proteomes" id="UP001244295"/>
    </source>
</evidence>
<dbReference type="EMBL" id="JAUSRR010000005">
    <property type="protein sequence ID" value="MDP9924296.1"/>
    <property type="molecule type" value="Genomic_DNA"/>
</dbReference>
<evidence type="ECO:0000313" key="2">
    <source>
        <dbReference type="EMBL" id="MDP9924296.1"/>
    </source>
</evidence>
<evidence type="ECO:0008006" key="4">
    <source>
        <dbReference type="Google" id="ProtNLM"/>
    </source>
</evidence>
<evidence type="ECO:0000256" key="1">
    <source>
        <dbReference type="SAM" id="MobiDB-lite"/>
    </source>
</evidence>
<dbReference type="InterPro" id="IPR013783">
    <property type="entry name" value="Ig-like_fold"/>
</dbReference>
<accession>A0AAW8DX09</accession>